<name>A0AAU9QSR5_9VIBR</name>
<accession>A0AAU9QSR5</accession>
<dbReference type="EMBL" id="CAKMUD010000086">
    <property type="protein sequence ID" value="CAH1597576.1"/>
    <property type="molecule type" value="Genomic_DNA"/>
</dbReference>
<dbReference type="Proteomes" id="UP001295462">
    <property type="component" value="Unassembled WGS sequence"/>
</dbReference>
<comment type="caution">
    <text evidence="1">The sequence shown here is derived from an EMBL/GenBank/DDBJ whole genome shotgun (WGS) entry which is preliminary data.</text>
</comment>
<evidence type="ECO:0000313" key="1">
    <source>
        <dbReference type="EMBL" id="CAH1597576.1"/>
    </source>
</evidence>
<reference evidence="1" key="1">
    <citation type="submission" date="2022-01" db="EMBL/GenBank/DDBJ databases">
        <authorList>
            <person name="Lagorce A."/>
        </authorList>
    </citation>
    <scope>NUCLEOTIDE SEQUENCE</scope>
    <source>
        <strain evidence="1">Th15_F1_A12</strain>
    </source>
</reference>
<evidence type="ECO:0000313" key="2">
    <source>
        <dbReference type="Proteomes" id="UP001295462"/>
    </source>
</evidence>
<proteinExistence type="predicted"/>
<dbReference type="AlphaFoldDB" id="A0AAU9QSR5"/>
<organism evidence="1 2">
    <name type="scientific">Vibrio jasicida</name>
    <dbReference type="NCBI Taxonomy" id="766224"/>
    <lineage>
        <taxon>Bacteria</taxon>
        <taxon>Pseudomonadati</taxon>
        <taxon>Pseudomonadota</taxon>
        <taxon>Gammaproteobacteria</taxon>
        <taxon>Vibrionales</taxon>
        <taxon>Vibrionaceae</taxon>
        <taxon>Vibrio</taxon>
    </lineage>
</organism>
<protein>
    <submittedName>
        <fullName evidence="1">Uncharacterized protein</fullName>
    </submittedName>
</protein>
<gene>
    <name evidence="1" type="ORF">THF1A12_320105</name>
</gene>
<sequence length="87" mass="10237">MIFKVYFQCEIVVFFCYKQGYETSKFAKKCGIILTERKSNLHDLSKLNDSDIALWVRGNVDTFVLITSGESHQLVDSRHKWEEKRNC</sequence>